<accession>A0A1L7XL58</accession>
<reference evidence="2 3" key="1">
    <citation type="submission" date="2016-03" db="EMBL/GenBank/DDBJ databases">
        <authorList>
            <person name="Ploux O."/>
        </authorList>
    </citation>
    <scope>NUCLEOTIDE SEQUENCE [LARGE SCALE GENOMIC DNA]</scope>
    <source>
        <strain evidence="2 3">UAMH 11012</strain>
    </source>
</reference>
<gene>
    <name evidence="2" type="ORF">PAC_15672</name>
</gene>
<proteinExistence type="predicted"/>
<organism evidence="2 3">
    <name type="scientific">Phialocephala subalpina</name>
    <dbReference type="NCBI Taxonomy" id="576137"/>
    <lineage>
        <taxon>Eukaryota</taxon>
        <taxon>Fungi</taxon>
        <taxon>Dikarya</taxon>
        <taxon>Ascomycota</taxon>
        <taxon>Pezizomycotina</taxon>
        <taxon>Leotiomycetes</taxon>
        <taxon>Helotiales</taxon>
        <taxon>Mollisiaceae</taxon>
        <taxon>Phialocephala</taxon>
        <taxon>Phialocephala fortinii species complex</taxon>
    </lineage>
</organism>
<dbReference type="EMBL" id="FJOG01000033">
    <property type="protein sequence ID" value="CZR65772.1"/>
    <property type="molecule type" value="Genomic_DNA"/>
</dbReference>
<feature type="compositionally biased region" description="Acidic residues" evidence="1">
    <location>
        <begin position="105"/>
        <end position="126"/>
    </location>
</feature>
<sequence length="172" mass="19715">MLSQYRVIEHARSRRRSFYFNPHRDVLWLSFDCTDQPDYLRDLERCYGKQLNAIESLLVEELEWGETTPVGYSFDYLAPFKGLQTILILFGDNDKDASSDTKEDLDNENNDGECGEDNSEDSDENSDQGSKIEAGGLYACADIVKAEYTEFLKDHEGIAKSIRCMDRSGTFY</sequence>
<dbReference type="Proteomes" id="UP000184330">
    <property type="component" value="Unassembled WGS sequence"/>
</dbReference>
<dbReference type="OrthoDB" id="3497944at2759"/>
<evidence type="ECO:0000256" key="1">
    <source>
        <dbReference type="SAM" id="MobiDB-lite"/>
    </source>
</evidence>
<evidence type="ECO:0000313" key="3">
    <source>
        <dbReference type="Proteomes" id="UP000184330"/>
    </source>
</evidence>
<name>A0A1L7XL58_9HELO</name>
<dbReference type="AlphaFoldDB" id="A0A1L7XL58"/>
<keyword evidence="3" id="KW-1185">Reference proteome</keyword>
<feature type="region of interest" description="Disordered" evidence="1">
    <location>
        <begin position="97"/>
        <end position="130"/>
    </location>
</feature>
<protein>
    <submittedName>
        <fullName evidence="2">Uncharacterized protein</fullName>
    </submittedName>
</protein>
<evidence type="ECO:0000313" key="2">
    <source>
        <dbReference type="EMBL" id="CZR65772.1"/>
    </source>
</evidence>